<dbReference type="Proteomes" id="UP000693981">
    <property type="component" value="Unassembled WGS sequence"/>
</dbReference>
<organism evidence="6 7">
    <name type="scientific">Phytophthora boehmeriae</name>
    <dbReference type="NCBI Taxonomy" id="109152"/>
    <lineage>
        <taxon>Eukaryota</taxon>
        <taxon>Sar</taxon>
        <taxon>Stramenopiles</taxon>
        <taxon>Oomycota</taxon>
        <taxon>Peronosporomycetes</taxon>
        <taxon>Peronosporales</taxon>
        <taxon>Peronosporaceae</taxon>
        <taxon>Phytophthora</taxon>
    </lineage>
</organism>
<keyword evidence="3" id="KW-0964">Secreted</keyword>
<name>A0A8T1VC19_9STRA</name>
<comment type="caution">
    <text evidence="6">The sequence shown here is derived from an EMBL/GenBank/DDBJ whole genome shotgun (WGS) entry which is preliminary data.</text>
</comment>
<dbReference type="AlphaFoldDB" id="A0A8T1VC19"/>
<keyword evidence="4" id="KW-0843">Virulence</keyword>
<dbReference type="OrthoDB" id="4846271at2759"/>
<evidence type="ECO:0000256" key="3">
    <source>
        <dbReference type="ARBA" id="ARBA00022525"/>
    </source>
</evidence>
<dbReference type="Pfam" id="PF05630">
    <property type="entry name" value="NPP1"/>
    <property type="match status" value="1"/>
</dbReference>
<protein>
    <submittedName>
        <fullName evidence="6">Uncharacterized protein</fullName>
    </submittedName>
</protein>
<dbReference type="PANTHER" id="PTHR33657:SF8">
    <property type="entry name" value="DOMAIN PROTEIN, PUTATIVE (AFU_ORTHOLOGUE AFUA_5G00600)-RELATED"/>
    <property type="match status" value="1"/>
</dbReference>
<evidence type="ECO:0000256" key="2">
    <source>
        <dbReference type="ARBA" id="ARBA00009520"/>
    </source>
</evidence>
<feature type="signal peptide" evidence="5">
    <location>
        <begin position="1"/>
        <end position="19"/>
    </location>
</feature>
<keyword evidence="5" id="KW-0732">Signal</keyword>
<evidence type="ECO:0000313" key="6">
    <source>
        <dbReference type="EMBL" id="KAG7378611.1"/>
    </source>
</evidence>
<accession>A0A8T1VC19</accession>
<dbReference type="GO" id="GO:0005576">
    <property type="term" value="C:extracellular region"/>
    <property type="evidence" value="ECO:0007669"/>
    <property type="project" value="UniProtKB-SubCell"/>
</dbReference>
<dbReference type="EMBL" id="JAGDFL010001022">
    <property type="protein sequence ID" value="KAG7378611.1"/>
    <property type="molecule type" value="Genomic_DNA"/>
</dbReference>
<sequence>MRLLIRAVVVAFFVAIVHADQIDYDEVEPFPETKPTTSEYAIGLKYQPQLSVIKLNCKPYPAVDADGNTGGGASFTLLKRNCRESKNGSQVYGRAAVYKDAWAIMYAWYFPSAGIMKTHDWEHVIVWLDGSGKDATLGAVTVPRPFGHYRMYAPPALRWMDGDSIKLRYKNMYGVRYLQATSNIGEYQDLVMWEDMTDKARTALKTTDFGSDAVPILDDEFLGYLRKAYPW</sequence>
<dbReference type="InterPro" id="IPR008701">
    <property type="entry name" value="NPP1"/>
</dbReference>
<comment type="similarity">
    <text evidence="2">Belongs to the Necrosis inducing protein (NPP1) family.</text>
</comment>
<reference evidence="6" key="1">
    <citation type="submission" date="2021-02" db="EMBL/GenBank/DDBJ databases">
        <authorList>
            <person name="Palmer J.M."/>
        </authorList>
    </citation>
    <scope>NUCLEOTIDE SEQUENCE</scope>
    <source>
        <strain evidence="6">SCRP23</strain>
    </source>
</reference>
<feature type="chain" id="PRO_5035825357" evidence="5">
    <location>
        <begin position="20"/>
        <end position="231"/>
    </location>
</feature>
<comment type="subcellular location">
    <subcellularLocation>
        <location evidence="1">Secreted</location>
    </subcellularLocation>
</comment>
<evidence type="ECO:0000313" key="7">
    <source>
        <dbReference type="Proteomes" id="UP000693981"/>
    </source>
</evidence>
<gene>
    <name evidence="6" type="ORF">PHYBOEH_000297</name>
</gene>
<proteinExistence type="inferred from homology"/>
<dbReference type="PANTHER" id="PTHR33657">
    <property type="entry name" value="DOMAIN PROTEIN, PUTATIVE (AFU_ORTHOLOGUE AFUA_5G00600)-RELATED"/>
    <property type="match status" value="1"/>
</dbReference>
<keyword evidence="7" id="KW-1185">Reference proteome</keyword>
<evidence type="ECO:0000256" key="1">
    <source>
        <dbReference type="ARBA" id="ARBA00004613"/>
    </source>
</evidence>
<evidence type="ECO:0000256" key="5">
    <source>
        <dbReference type="SAM" id="SignalP"/>
    </source>
</evidence>
<evidence type="ECO:0000256" key="4">
    <source>
        <dbReference type="ARBA" id="ARBA00023026"/>
    </source>
</evidence>
<dbReference type="PIRSF" id="PIRSF029958">
    <property type="entry name" value="Necrosis-inducing_protein"/>
    <property type="match status" value="1"/>
</dbReference>